<dbReference type="NCBIfam" id="TIGR02174">
    <property type="entry name" value="CXXU_selWTH"/>
    <property type="match status" value="1"/>
</dbReference>
<evidence type="ECO:0000313" key="4">
    <source>
        <dbReference type="Proteomes" id="UP000095287"/>
    </source>
</evidence>
<accession>A0A1I7ZNC2</accession>
<dbReference type="Proteomes" id="UP000095287">
    <property type="component" value="Unplaced"/>
</dbReference>
<organism evidence="4 5">
    <name type="scientific">Steinernema glaseri</name>
    <dbReference type="NCBI Taxonomy" id="37863"/>
    <lineage>
        <taxon>Eukaryota</taxon>
        <taxon>Metazoa</taxon>
        <taxon>Ecdysozoa</taxon>
        <taxon>Nematoda</taxon>
        <taxon>Chromadorea</taxon>
        <taxon>Rhabditida</taxon>
        <taxon>Tylenchina</taxon>
        <taxon>Panagrolaimomorpha</taxon>
        <taxon>Strongyloidoidea</taxon>
        <taxon>Steinernematidae</taxon>
        <taxon>Steinernema</taxon>
    </lineage>
</organism>
<dbReference type="Gene3D" id="3.40.30.10">
    <property type="entry name" value="Glutaredoxin"/>
    <property type="match status" value="1"/>
</dbReference>
<keyword evidence="3" id="KW-1133">Transmembrane helix</keyword>
<reference evidence="5" key="1">
    <citation type="submission" date="2016-11" db="UniProtKB">
        <authorList>
            <consortium name="WormBaseParasite"/>
        </authorList>
    </citation>
    <scope>IDENTIFICATION</scope>
</reference>
<sequence>MCKFISVTPYRINSTLIPDEYLIFACTIDIQNADVRYFTDPRRVMMNKYQAIFLLFVALLSAKDIFITGNSASDDNDFKEFGDDPEIAEHDEEIEVREQSHFSAPQKFSTNADLPPVRFAFCVSCGYRQAFDDFSRIIREKYPSIQIDGANYPPTQMRALVAQFVGVAKIIIIVMIISGRNPFPGLGMETPAIVNWMLSNKFSACLMIFMLSNTVESSMMSTGAFEIYVGEAQIWSKMESGRVPSPPELLQAIESQLEIQGAKMSDAFSFE</sequence>
<dbReference type="GO" id="GO:0004791">
    <property type="term" value="F:thioredoxin-disulfide reductase (NADPH) activity"/>
    <property type="evidence" value="ECO:0007669"/>
    <property type="project" value="TreeGrafter"/>
</dbReference>
<dbReference type="InterPro" id="IPR011893">
    <property type="entry name" value="Selenoprotein_Rdx-typ"/>
</dbReference>
<dbReference type="PANTHER" id="PTHR13544:SF0">
    <property type="entry name" value="THIOREDOXIN REDUCTASE-LIKE SELENOPROTEIN T"/>
    <property type="match status" value="1"/>
</dbReference>
<keyword evidence="3" id="KW-0812">Transmembrane</keyword>
<protein>
    <submittedName>
        <fullName evidence="5">SelT-like protein</fullName>
    </submittedName>
</protein>
<dbReference type="SUPFAM" id="SSF52833">
    <property type="entry name" value="Thioredoxin-like"/>
    <property type="match status" value="1"/>
</dbReference>
<name>A0A1I7ZNC2_9BILA</name>
<dbReference type="WBParaSite" id="L893_g28148.t1">
    <property type="protein sequence ID" value="L893_g28148.t1"/>
    <property type="gene ID" value="L893_g28148"/>
</dbReference>
<keyword evidence="2" id="KW-0676">Redox-active center</keyword>
<dbReference type="InterPro" id="IPR019389">
    <property type="entry name" value="Selenoprotein_T"/>
</dbReference>
<dbReference type="PANTHER" id="PTHR13544">
    <property type="entry name" value="SELENOPROTEIN T"/>
    <property type="match status" value="1"/>
</dbReference>
<feature type="transmembrane region" description="Helical" evidence="3">
    <location>
        <begin position="192"/>
        <end position="211"/>
    </location>
</feature>
<feature type="transmembrane region" description="Helical" evidence="3">
    <location>
        <begin position="160"/>
        <end position="180"/>
    </location>
</feature>
<dbReference type="InterPro" id="IPR036249">
    <property type="entry name" value="Thioredoxin-like_sf"/>
</dbReference>
<keyword evidence="4" id="KW-1185">Reference proteome</keyword>
<evidence type="ECO:0000313" key="5">
    <source>
        <dbReference type="WBParaSite" id="L893_g28148.t1"/>
    </source>
</evidence>
<dbReference type="AlphaFoldDB" id="A0A1I7ZNC2"/>
<proteinExistence type="predicted"/>
<dbReference type="GO" id="GO:0045454">
    <property type="term" value="P:cell redox homeostasis"/>
    <property type="evidence" value="ECO:0007669"/>
    <property type="project" value="TreeGrafter"/>
</dbReference>
<evidence type="ECO:0000256" key="3">
    <source>
        <dbReference type="SAM" id="Phobius"/>
    </source>
</evidence>
<dbReference type="Pfam" id="PF10262">
    <property type="entry name" value="Rdx"/>
    <property type="match status" value="1"/>
</dbReference>
<evidence type="ECO:0000256" key="1">
    <source>
        <dbReference type="ARBA" id="ARBA00022729"/>
    </source>
</evidence>
<dbReference type="GO" id="GO:0005789">
    <property type="term" value="C:endoplasmic reticulum membrane"/>
    <property type="evidence" value="ECO:0007669"/>
    <property type="project" value="TreeGrafter"/>
</dbReference>
<keyword evidence="1" id="KW-0732">Signal</keyword>
<keyword evidence="3" id="KW-0472">Membrane</keyword>
<evidence type="ECO:0000256" key="2">
    <source>
        <dbReference type="ARBA" id="ARBA00023284"/>
    </source>
</evidence>